<dbReference type="PRINTS" id="PR00081">
    <property type="entry name" value="GDHRDH"/>
</dbReference>
<sequence length="448" mass="48646">MCTCCKLSYPLIPKQILHCINSLESHSRFNQFSGTFLNNTPNSHFSLSQLPMALQAASLVSASFSVAKEGTAMSLRNTTMFGLSMADALKADFSSPSFSCKREFQQKICPLRVQSVATTPGVTKASPEGKKTLRKGSVIITGASSGLGLATAKALAETGKWHVIMACRDFLKAERAAKAAGMAKENYTVIHLDLASLDSVRQFVYNFRQSGRPLDVLVCNAAVYLPTASEPTYTADGFELSVGTNHLGHFLLSRLLLEDLNKSDYPSKRLIIVGSITGNTNTLAGNVPPKANLGDMRGLAGGLNGLNTSAMIDGGSFDGAKAYKDSKVCNMLTMQEFHRRYHEETGITFASLYPGCIATTGLFREHIPLFRLLFPPFQKYITKGFVSEDESGKRLAQVVSDPSLTKSGVYWSWNKASASFENQLSQEASDADKARKVWEISEKLVGLA</sequence>
<dbReference type="Proteomes" id="UP001374584">
    <property type="component" value="Unassembled WGS sequence"/>
</dbReference>
<evidence type="ECO:0000256" key="2">
    <source>
        <dbReference type="ARBA" id="ARBA00005821"/>
    </source>
</evidence>
<comment type="catalytic activity">
    <reaction evidence="7">
        <text>chlorophyllide a + NADP(+) = protochlorophyllide a + NADPH + H(+)</text>
        <dbReference type="Rhea" id="RHEA:11132"/>
        <dbReference type="ChEBI" id="CHEBI:15378"/>
        <dbReference type="ChEBI" id="CHEBI:57783"/>
        <dbReference type="ChEBI" id="CHEBI:58349"/>
        <dbReference type="ChEBI" id="CHEBI:83348"/>
        <dbReference type="ChEBI" id="CHEBI:83350"/>
        <dbReference type="EC" id="1.3.1.33"/>
    </reaction>
</comment>
<dbReference type="InterPro" id="IPR002347">
    <property type="entry name" value="SDR_fam"/>
</dbReference>
<keyword evidence="4 7" id="KW-0521">NADP</keyword>
<dbReference type="GO" id="GO:0015979">
    <property type="term" value="P:photosynthesis"/>
    <property type="evidence" value="ECO:0007669"/>
    <property type="project" value="UniProtKB-KW"/>
</dbReference>
<comment type="subcellular location">
    <subcellularLocation>
        <location evidence="7">Plastid</location>
        <location evidence="7">Chloroplast</location>
    </subcellularLocation>
</comment>
<dbReference type="PANTHER" id="PTHR44419">
    <property type="entry name" value="PROTOCHLOROPHYLLIDE REDUCTASE C, CHLOROPLASTIC"/>
    <property type="match status" value="1"/>
</dbReference>
<comment type="function">
    <text evidence="7">Phototransformation of protochlorophyllide (Pchlide) to chlorophyllide (Chlide).</text>
</comment>
<dbReference type="SUPFAM" id="SSF51735">
    <property type="entry name" value="NAD(P)-binding Rossmann-fold domains"/>
    <property type="match status" value="1"/>
</dbReference>
<name>A0AAN9LVJ7_PHACN</name>
<accession>A0AAN9LVJ7</accession>
<dbReference type="Pfam" id="PF00106">
    <property type="entry name" value="adh_short"/>
    <property type="match status" value="1"/>
</dbReference>
<dbReference type="NCBIfam" id="TIGR01289">
    <property type="entry name" value="LPOR"/>
    <property type="match status" value="1"/>
</dbReference>
<dbReference type="GO" id="GO:0016630">
    <property type="term" value="F:protochlorophyllide reductase activity"/>
    <property type="evidence" value="ECO:0007669"/>
    <property type="project" value="UniProtKB-EC"/>
</dbReference>
<protein>
    <recommendedName>
        <fullName evidence="7">NADPH-protochlorophyllide oxidoreductase</fullName>
        <ecNumber evidence="7">1.3.1.33</ecNumber>
    </recommendedName>
</protein>
<dbReference type="GO" id="GO:0015995">
    <property type="term" value="P:chlorophyll biosynthetic process"/>
    <property type="evidence" value="ECO:0007669"/>
    <property type="project" value="UniProtKB-KW"/>
</dbReference>
<evidence type="ECO:0000256" key="7">
    <source>
        <dbReference type="RuleBase" id="RU365001"/>
    </source>
</evidence>
<dbReference type="EC" id="1.3.1.33" evidence="7"/>
<keyword evidence="7" id="KW-0934">Plastid</keyword>
<comment type="pathway">
    <text evidence="1 7">Porphyrin-containing compound metabolism; chlorophyll biosynthesis.</text>
</comment>
<keyword evidence="3 7" id="KW-0602">Photosynthesis</keyword>
<evidence type="ECO:0000256" key="5">
    <source>
        <dbReference type="ARBA" id="ARBA00023002"/>
    </source>
</evidence>
<dbReference type="CDD" id="cd09810">
    <property type="entry name" value="LPOR_like_SDR_c_like"/>
    <property type="match status" value="1"/>
</dbReference>
<evidence type="ECO:0000313" key="9">
    <source>
        <dbReference type="Proteomes" id="UP001374584"/>
    </source>
</evidence>
<keyword evidence="7" id="KW-0150">Chloroplast</keyword>
<evidence type="ECO:0000256" key="1">
    <source>
        <dbReference type="ARBA" id="ARBA00005173"/>
    </source>
</evidence>
<proteinExistence type="inferred from homology"/>
<keyword evidence="7" id="KW-0809">Transit peptide</keyword>
<keyword evidence="5 7" id="KW-0560">Oxidoreductase</keyword>
<dbReference type="PANTHER" id="PTHR44419:SF19">
    <property type="entry name" value="PROTOCHLOROPHYLLIDE REDUCTASE A, CHLOROPLASTIC"/>
    <property type="match status" value="1"/>
</dbReference>
<evidence type="ECO:0000256" key="6">
    <source>
        <dbReference type="ARBA" id="ARBA00023171"/>
    </source>
</evidence>
<dbReference type="EMBL" id="JAYMYR010000009">
    <property type="protein sequence ID" value="KAK7342626.1"/>
    <property type="molecule type" value="Genomic_DNA"/>
</dbReference>
<dbReference type="AlphaFoldDB" id="A0AAN9LVJ7"/>
<dbReference type="InterPro" id="IPR005979">
    <property type="entry name" value="Prochl_reduct"/>
</dbReference>
<organism evidence="8 9">
    <name type="scientific">Phaseolus coccineus</name>
    <name type="common">Scarlet runner bean</name>
    <name type="synonym">Phaseolus multiflorus</name>
    <dbReference type="NCBI Taxonomy" id="3886"/>
    <lineage>
        <taxon>Eukaryota</taxon>
        <taxon>Viridiplantae</taxon>
        <taxon>Streptophyta</taxon>
        <taxon>Embryophyta</taxon>
        <taxon>Tracheophyta</taxon>
        <taxon>Spermatophyta</taxon>
        <taxon>Magnoliopsida</taxon>
        <taxon>eudicotyledons</taxon>
        <taxon>Gunneridae</taxon>
        <taxon>Pentapetalae</taxon>
        <taxon>rosids</taxon>
        <taxon>fabids</taxon>
        <taxon>Fabales</taxon>
        <taxon>Fabaceae</taxon>
        <taxon>Papilionoideae</taxon>
        <taxon>50 kb inversion clade</taxon>
        <taxon>NPAAA clade</taxon>
        <taxon>indigoferoid/millettioid clade</taxon>
        <taxon>Phaseoleae</taxon>
        <taxon>Phaseolus</taxon>
    </lineage>
</organism>
<gene>
    <name evidence="8" type="ORF">VNO80_25582</name>
</gene>
<dbReference type="InterPro" id="IPR036291">
    <property type="entry name" value="NAD(P)-bd_dom_sf"/>
</dbReference>
<evidence type="ECO:0000313" key="8">
    <source>
        <dbReference type="EMBL" id="KAK7342626.1"/>
    </source>
</evidence>
<evidence type="ECO:0000256" key="4">
    <source>
        <dbReference type="ARBA" id="ARBA00022857"/>
    </source>
</evidence>
<dbReference type="Gene3D" id="3.40.50.720">
    <property type="entry name" value="NAD(P)-binding Rossmann-like Domain"/>
    <property type="match status" value="1"/>
</dbReference>
<evidence type="ECO:0000256" key="3">
    <source>
        <dbReference type="ARBA" id="ARBA00022531"/>
    </source>
</evidence>
<keyword evidence="9" id="KW-1185">Reference proteome</keyword>
<reference evidence="8 9" key="1">
    <citation type="submission" date="2024-01" db="EMBL/GenBank/DDBJ databases">
        <title>The genomes of 5 underutilized Papilionoideae crops provide insights into root nodulation and disease resistanc.</title>
        <authorList>
            <person name="Jiang F."/>
        </authorList>
    </citation>
    <scope>NUCLEOTIDE SEQUENCE [LARGE SCALE GENOMIC DNA]</scope>
    <source>
        <strain evidence="8">JINMINGXINNONG_FW02</strain>
        <tissue evidence="8">Leaves</tissue>
    </source>
</reference>
<comment type="similarity">
    <text evidence="2 7">Belongs to the short-chain dehydrogenases/reductases (SDR) family. POR subfamily.</text>
</comment>
<keyword evidence="6 7" id="KW-0149">Chlorophyll biosynthesis</keyword>
<comment type="caution">
    <text evidence="8">The sequence shown here is derived from an EMBL/GenBank/DDBJ whole genome shotgun (WGS) entry which is preliminary data.</text>
</comment>
<dbReference type="GO" id="GO:0009507">
    <property type="term" value="C:chloroplast"/>
    <property type="evidence" value="ECO:0007669"/>
    <property type="project" value="UniProtKB-SubCell"/>
</dbReference>